<accession>A0A2R8AP79</accession>
<sequence>MRHDWILDVLTDLRTFAGANGLPDLAQQLDLARTVAAREAAVQGQVSAISPPSSQGGPM</sequence>
<proteinExistence type="predicted"/>
<name>A0A2R8AP79_9RHOB</name>
<dbReference type="Proteomes" id="UP000244904">
    <property type="component" value="Unassembled WGS sequence"/>
</dbReference>
<reference evidence="2" key="1">
    <citation type="submission" date="2018-03" db="EMBL/GenBank/DDBJ databases">
        <authorList>
            <person name="Rodrigo-Torres L."/>
            <person name="Arahal R. D."/>
            <person name="Lucena T."/>
        </authorList>
    </citation>
    <scope>NUCLEOTIDE SEQUENCE [LARGE SCALE GENOMIC DNA]</scope>
    <source>
        <strain evidence="2">CECT 8871</strain>
    </source>
</reference>
<evidence type="ECO:0000313" key="2">
    <source>
        <dbReference type="Proteomes" id="UP000244904"/>
    </source>
</evidence>
<dbReference type="OrthoDB" id="7659348at2"/>
<dbReference type="AlphaFoldDB" id="A0A2R8AP79"/>
<evidence type="ECO:0000313" key="1">
    <source>
        <dbReference type="EMBL" id="SPF77843.1"/>
    </source>
</evidence>
<protein>
    <submittedName>
        <fullName evidence="1">Uncharacterized protein</fullName>
    </submittedName>
</protein>
<keyword evidence="2" id="KW-1185">Reference proteome</keyword>
<organism evidence="1 2">
    <name type="scientific">Pseudoprimorskyibacter insulae</name>
    <dbReference type="NCBI Taxonomy" id="1695997"/>
    <lineage>
        <taxon>Bacteria</taxon>
        <taxon>Pseudomonadati</taxon>
        <taxon>Pseudomonadota</taxon>
        <taxon>Alphaproteobacteria</taxon>
        <taxon>Rhodobacterales</taxon>
        <taxon>Paracoccaceae</taxon>
        <taxon>Pseudoprimorskyibacter</taxon>
    </lineage>
</organism>
<gene>
    <name evidence="1" type="ORF">PRI8871_00429</name>
</gene>
<dbReference type="EMBL" id="OMOJ01000001">
    <property type="protein sequence ID" value="SPF77843.1"/>
    <property type="molecule type" value="Genomic_DNA"/>
</dbReference>